<dbReference type="Proteomes" id="UP000260655">
    <property type="component" value="Unassembled WGS sequence"/>
</dbReference>
<evidence type="ECO:0000313" key="1">
    <source>
        <dbReference type="EMBL" id="RGJ23754.1"/>
    </source>
</evidence>
<name>A0A3E4GQN1_9FIRM</name>
<evidence type="ECO:0000313" key="4">
    <source>
        <dbReference type="Proteomes" id="UP000286595"/>
    </source>
</evidence>
<dbReference type="EMBL" id="QSOV01000006">
    <property type="protein sequence ID" value="RGJ23754.1"/>
    <property type="molecule type" value="Genomic_DNA"/>
</dbReference>
<organism evidence="1 3">
    <name type="scientific">Coprococcus comes</name>
    <dbReference type="NCBI Taxonomy" id="410072"/>
    <lineage>
        <taxon>Bacteria</taxon>
        <taxon>Bacillati</taxon>
        <taxon>Bacillota</taxon>
        <taxon>Clostridia</taxon>
        <taxon>Lachnospirales</taxon>
        <taxon>Lachnospiraceae</taxon>
        <taxon>Coprococcus</taxon>
    </lineage>
</organism>
<evidence type="ECO:0000313" key="3">
    <source>
        <dbReference type="Proteomes" id="UP000260655"/>
    </source>
</evidence>
<dbReference type="AlphaFoldDB" id="A0A3E4GQN1"/>
<accession>A0A3E4GQN1</accession>
<dbReference type="EMBL" id="QRIM01000013">
    <property type="protein sequence ID" value="RHG59539.1"/>
    <property type="molecule type" value="Genomic_DNA"/>
</dbReference>
<proteinExistence type="predicted"/>
<reference evidence="3 4" key="1">
    <citation type="submission" date="2018-08" db="EMBL/GenBank/DDBJ databases">
        <title>A genome reference for cultivated species of the human gut microbiota.</title>
        <authorList>
            <person name="Zou Y."/>
            <person name="Xue W."/>
            <person name="Luo G."/>
        </authorList>
    </citation>
    <scope>NUCLEOTIDE SEQUENCE [LARGE SCALE GENOMIC DNA]</scope>
    <source>
        <strain evidence="2 4">AM22-12LB</strain>
        <strain evidence="1 3">TM07-19</strain>
    </source>
</reference>
<comment type="caution">
    <text evidence="1">The sequence shown here is derived from an EMBL/GenBank/DDBJ whole genome shotgun (WGS) entry which is preliminary data.</text>
</comment>
<sequence>MENHVKKLVGKIAGSILECVQTGKMLTINFFRDYNISICGKRGMFRNRSLKKENLPKHILLKLHKGEKG</sequence>
<gene>
    <name evidence="2" type="ORF">DW252_11355</name>
    <name evidence="1" type="ORF">DXD67_07175</name>
</gene>
<evidence type="ECO:0000313" key="2">
    <source>
        <dbReference type="EMBL" id="RHG59539.1"/>
    </source>
</evidence>
<dbReference type="Proteomes" id="UP000286595">
    <property type="component" value="Unassembled WGS sequence"/>
</dbReference>
<protein>
    <submittedName>
        <fullName evidence="1">Uncharacterized protein</fullName>
    </submittedName>
</protein>